<keyword evidence="7" id="KW-0032">Aminotransferase</keyword>
<evidence type="ECO:0000313" key="7">
    <source>
        <dbReference type="EMBL" id="NSJ85775.1"/>
    </source>
</evidence>
<keyword evidence="2" id="KW-0663">Pyridoxal phosphate</keyword>
<organism evidence="7 8">
    <name type="scientific">Blautia hansenii</name>
    <name type="common">Ruminococcus hansenii</name>
    <dbReference type="NCBI Taxonomy" id="1322"/>
    <lineage>
        <taxon>Bacteria</taxon>
        <taxon>Bacillati</taxon>
        <taxon>Bacillota</taxon>
        <taxon>Clostridia</taxon>
        <taxon>Lachnospirales</taxon>
        <taxon>Lachnospiraceae</taxon>
        <taxon>Blautia</taxon>
    </lineage>
</organism>
<evidence type="ECO:0000259" key="6">
    <source>
        <dbReference type="PROSITE" id="PS50949"/>
    </source>
</evidence>
<protein>
    <submittedName>
        <fullName evidence="7">PLP-dependent aminotransferase family protein</fullName>
    </submittedName>
</protein>
<feature type="domain" description="HTH gntR-type" evidence="6">
    <location>
        <begin position="14"/>
        <end position="82"/>
    </location>
</feature>
<evidence type="ECO:0000256" key="4">
    <source>
        <dbReference type="ARBA" id="ARBA00023125"/>
    </source>
</evidence>
<dbReference type="InterPro" id="IPR015421">
    <property type="entry name" value="PyrdxlP-dep_Trfase_major"/>
</dbReference>
<dbReference type="Pfam" id="PF00155">
    <property type="entry name" value="Aminotran_1_2"/>
    <property type="match status" value="1"/>
</dbReference>
<dbReference type="InterPro" id="IPR004839">
    <property type="entry name" value="Aminotransferase_I/II_large"/>
</dbReference>
<dbReference type="GO" id="GO:0008483">
    <property type="term" value="F:transaminase activity"/>
    <property type="evidence" value="ECO:0007669"/>
    <property type="project" value="UniProtKB-KW"/>
</dbReference>
<dbReference type="CDD" id="cd00609">
    <property type="entry name" value="AAT_like"/>
    <property type="match status" value="1"/>
</dbReference>
<sequence>MNELLIPLDTKSKVPIYEQICDYIKRAVQQKHLIPGEKLPSSRAFARCLAVSRSTVDLAYDQLVSEGYIESIPCKGYYICEIDSLYVPGRKRTEEWKTEKENPSKRAAREQKTCAYDFSLNGIAPGGFPHNVWKKLARQVLSEDDDTLFQLGNPWGEYGFRSAVAEYLYQARGMRCRPEQILIGAGNDYLLMLLGTILGKNRVIAMEDHTYLTAYYDFLHIGYEVKAVKQDESGMCISSLKDSGAQIAYVMPSHQFPAGTVMPLKRRMALLDWAEEAENRYIIEDDYDSEFRYRGKPIPALQGFDRGGRVIYMGTFSKSIAPSIRVSYMVLPEFLAEQYAERKSPFSVTVSRADQKILELFLKEGGYERHLNRMRAVYKSKHDKMVKVLRDMGDICTFSGEYAGLHLVLEFTNGLTEEEAVLRAEAAGVQVYGYSEYGIESSKIKKEPERKVLLGYACMTEEEIEKAMRKLKEVWE</sequence>
<dbReference type="InterPro" id="IPR051446">
    <property type="entry name" value="HTH_trans_reg/aminotransferase"/>
</dbReference>
<evidence type="ECO:0000256" key="2">
    <source>
        <dbReference type="ARBA" id="ARBA00022898"/>
    </source>
</evidence>
<comment type="caution">
    <text evidence="7">The sequence shown here is derived from an EMBL/GenBank/DDBJ whole genome shotgun (WGS) entry which is preliminary data.</text>
</comment>
<comment type="similarity">
    <text evidence="1">In the C-terminal section; belongs to the class-I pyridoxal-phosphate-dependent aminotransferase family.</text>
</comment>
<dbReference type="InterPro" id="IPR015424">
    <property type="entry name" value="PyrdxlP-dep_Trfase"/>
</dbReference>
<proteinExistence type="inferred from homology"/>
<dbReference type="EMBL" id="JAAITA010000005">
    <property type="protein sequence ID" value="NSJ85775.1"/>
    <property type="molecule type" value="Genomic_DNA"/>
</dbReference>
<dbReference type="RefSeq" id="WP_173748818.1">
    <property type="nucleotide sequence ID" value="NZ_JAAITA010000005.1"/>
</dbReference>
<dbReference type="InterPro" id="IPR000524">
    <property type="entry name" value="Tscrpt_reg_HTH_GntR"/>
</dbReference>
<evidence type="ECO:0000256" key="3">
    <source>
        <dbReference type="ARBA" id="ARBA00023015"/>
    </source>
</evidence>
<dbReference type="InterPro" id="IPR036388">
    <property type="entry name" value="WH-like_DNA-bd_sf"/>
</dbReference>
<gene>
    <name evidence="7" type="ORF">G5A70_06245</name>
</gene>
<dbReference type="SUPFAM" id="SSF53383">
    <property type="entry name" value="PLP-dependent transferases"/>
    <property type="match status" value="1"/>
</dbReference>
<dbReference type="Pfam" id="PF00392">
    <property type="entry name" value="GntR"/>
    <property type="match status" value="1"/>
</dbReference>
<dbReference type="CDD" id="cd07377">
    <property type="entry name" value="WHTH_GntR"/>
    <property type="match status" value="1"/>
</dbReference>
<keyword evidence="8" id="KW-1185">Reference proteome</keyword>
<evidence type="ECO:0000256" key="5">
    <source>
        <dbReference type="ARBA" id="ARBA00023163"/>
    </source>
</evidence>
<dbReference type="Proteomes" id="UP000822142">
    <property type="component" value="Unassembled WGS sequence"/>
</dbReference>
<dbReference type="Gene3D" id="3.40.640.10">
    <property type="entry name" value="Type I PLP-dependent aspartate aminotransferase-like (Major domain)"/>
    <property type="match status" value="1"/>
</dbReference>
<dbReference type="PANTHER" id="PTHR46577:SF1">
    <property type="entry name" value="HTH-TYPE TRANSCRIPTIONAL REGULATORY PROTEIN GABR"/>
    <property type="match status" value="1"/>
</dbReference>
<keyword evidence="5" id="KW-0804">Transcription</keyword>
<dbReference type="InterPro" id="IPR036390">
    <property type="entry name" value="WH_DNA-bd_sf"/>
</dbReference>
<dbReference type="Gene3D" id="1.10.10.10">
    <property type="entry name" value="Winged helix-like DNA-binding domain superfamily/Winged helix DNA-binding domain"/>
    <property type="match status" value="1"/>
</dbReference>
<name>A0ABX2I9M2_BLAHA</name>
<evidence type="ECO:0000313" key="8">
    <source>
        <dbReference type="Proteomes" id="UP000822142"/>
    </source>
</evidence>
<dbReference type="SUPFAM" id="SSF46785">
    <property type="entry name" value="Winged helix' DNA-binding domain"/>
    <property type="match status" value="1"/>
</dbReference>
<dbReference type="PROSITE" id="PS50949">
    <property type="entry name" value="HTH_GNTR"/>
    <property type="match status" value="1"/>
</dbReference>
<reference evidence="7 8" key="1">
    <citation type="journal article" date="2020" name="Cell Host Microbe">
        <title>Functional and Genomic Variation between Human-Derived Isolates of Lachnospiraceae Reveals Inter- and Intra-Species Diversity.</title>
        <authorList>
            <person name="Sorbara M.T."/>
            <person name="Littmann E.R."/>
            <person name="Fontana E."/>
            <person name="Moody T.U."/>
            <person name="Kohout C.E."/>
            <person name="Gjonbalaj M."/>
            <person name="Eaton V."/>
            <person name="Seok R."/>
            <person name="Leiner I.M."/>
            <person name="Pamer E.G."/>
        </authorList>
    </citation>
    <scope>NUCLEOTIDE SEQUENCE [LARGE SCALE GENOMIC DNA]</scope>
    <source>
        <strain evidence="7 8">MSK.15.26</strain>
    </source>
</reference>
<dbReference type="PANTHER" id="PTHR46577">
    <property type="entry name" value="HTH-TYPE TRANSCRIPTIONAL REGULATORY PROTEIN GABR"/>
    <property type="match status" value="1"/>
</dbReference>
<keyword evidence="4" id="KW-0238">DNA-binding</keyword>
<keyword evidence="3" id="KW-0805">Transcription regulation</keyword>
<keyword evidence="7" id="KW-0808">Transferase</keyword>
<evidence type="ECO:0000256" key="1">
    <source>
        <dbReference type="ARBA" id="ARBA00005384"/>
    </source>
</evidence>
<dbReference type="SMART" id="SM00345">
    <property type="entry name" value="HTH_GNTR"/>
    <property type="match status" value="1"/>
</dbReference>
<accession>A0ABX2I9M2</accession>